<accession>A0A644WGM6</accession>
<evidence type="ECO:0000313" key="1">
    <source>
        <dbReference type="EMBL" id="MPM03026.1"/>
    </source>
</evidence>
<name>A0A644WGM6_9ZZZZ</name>
<proteinExistence type="predicted"/>
<dbReference type="AntiFam" id="ANF00095">
    <property type="entry name" value="Shadow ORF (opposite ABC transporters)"/>
</dbReference>
<dbReference type="AlphaFoldDB" id="A0A644WGM6"/>
<dbReference type="EMBL" id="VSSQ01000917">
    <property type="protein sequence ID" value="MPM03026.1"/>
    <property type="molecule type" value="Genomic_DNA"/>
</dbReference>
<protein>
    <recommendedName>
        <fullName evidence="2">NAD-specific glutamate dehydrogenase</fullName>
    </recommendedName>
</protein>
<gene>
    <name evidence="1" type="ORF">SDC9_49285</name>
</gene>
<sequence length="374" mass="40676">MHRCLGGDVDSLGRFIENENLGLCSNPFGQNDFLLVAAREGLGIDMVAGRLDLHLVPMLQHIGFLSLGAGDHPLEGEKLEHRQGDVVRQAHLQHQTLLLPVFRNQGDALMHTLSRTFRHKSLALEIHGTFTGLVNAENGTDDLTAAGAHQAEQSQDLPFMQGEGDVLEGTELAQLLDLEYLLAENRGVLGIELVDRAADHHIDDLVLGTLLDLSFADILSVTEDGVIVTDGKNFIKFMGDEQNCFPALLEGADNAEEIFNLTSCEGAGRLIHDDQFGIEGERLGNLNHVPFGNAEVLDQRIRVDIQLHSSKQCLGLFGHCLPVKLLGLGITQMVPHENILGDAELGKHRGFLVNGYDSGLLGVDGVLEGDFLPF</sequence>
<evidence type="ECO:0008006" key="2">
    <source>
        <dbReference type="Google" id="ProtNLM"/>
    </source>
</evidence>
<reference evidence="1" key="1">
    <citation type="submission" date="2019-08" db="EMBL/GenBank/DDBJ databases">
        <authorList>
            <person name="Kucharzyk K."/>
            <person name="Murdoch R.W."/>
            <person name="Higgins S."/>
            <person name="Loffler F."/>
        </authorList>
    </citation>
    <scope>NUCLEOTIDE SEQUENCE</scope>
</reference>
<comment type="caution">
    <text evidence="1">The sequence shown here is derived from an EMBL/GenBank/DDBJ whole genome shotgun (WGS) entry which is preliminary data.</text>
</comment>
<organism evidence="1">
    <name type="scientific">bioreactor metagenome</name>
    <dbReference type="NCBI Taxonomy" id="1076179"/>
    <lineage>
        <taxon>unclassified sequences</taxon>
        <taxon>metagenomes</taxon>
        <taxon>ecological metagenomes</taxon>
    </lineage>
</organism>